<feature type="domain" description="HAT C-terminal dimerisation" evidence="1">
    <location>
        <begin position="18"/>
        <end position="102"/>
    </location>
</feature>
<dbReference type="SUPFAM" id="SSF53098">
    <property type="entry name" value="Ribonuclease H-like"/>
    <property type="match status" value="1"/>
</dbReference>
<dbReference type="InterPro" id="IPR012337">
    <property type="entry name" value="RNaseH-like_sf"/>
</dbReference>
<gene>
    <name evidence="2" type="ORF">DCAR_0310093</name>
</gene>
<organism evidence="2 3">
    <name type="scientific">Daucus carota subsp. sativus</name>
    <name type="common">Carrot</name>
    <dbReference type="NCBI Taxonomy" id="79200"/>
    <lineage>
        <taxon>Eukaryota</taxon>
        <taxon>Viridiplantae</taxon>
        <taxon>Streptophyta</taxon>
        <taxon>Embryophyta</taxon>
        <taxon>Tracheophyta</taxon>
        <taxon>Spermatophyta</taxon>
        <taxon>Magnoliopsida</taxon>
        <taxon>eudicotyledons</taxon>
        <taxon>Gunneridae</taxon>
        <taxon>Pentapetalae</taxon>
        <taxon>asterids</taxon>
        <taxon>campanulids</taxon>
        <taxon>Apiales</taxon>
        <taxon>Apiaceae</taxon>
        <taxon>Apioideae</taxon>
        <taxon>Scandiceae</taxon>
        <taxon>Daucinae</taxon>
        <taxon>Daucus</taxon>
        <taxon>Daucus sect. Daucus</taxon>
    </lineage>
</organism>
<dbReference type="AlphaFoldDB" id="A0AAF0WJ62"/>
<dbReference type="PANTHER" id="PTHR23272:SF184">
    <property type="entry name" value="OS03G0311250 PROTEIN"/>
    <property type="match status" value="1"/>
</dbReference>
<dbReference type="Pfam" id="PF05699">
    <property type="entry name" value="Dimer_Tnp_hAT"/>
    <property type="match status" value="1"/>
</dbReference>
<name>A0AAF0WJ62_DAUCS</name>
<evidence type="ECO:0000313" key="3">
    <source>
        <dbReference type="Proteomes" id="UP000077755"/>
    </source>
</evidence>
<evidence type="ECO:0000313" key="2">
    <source>
        <dbReference type="EMBL" id="WOG90847.1"/>
    </source>
</evidence>
<accession>A0AAF0WJ62</accession>
<dbReference type="PANTHER" id="PTHR23272">
    <property type="entry name" value="BED FINGER-RELATED"/>
    <property type="match status" value="1"/>
</dbReference>
<dbReference type="Proteomes" id="UP000077755">
    <property type="component" value="Chromosome 3"/>
</dbReference>
<sequence length="143" mass="16397">MQFEKDIGLDPSEGSASDLEEYLGEKPKTFRDFDGFDILEWWRHNSIRFPILSQMAQDVLAFPISTVASESAFSTGGRVLNDFRSSLRPKMVEALICAQDWMRRTIKALCVEEDPEEMKQLDEGIPTSKILKLLIFYCNLLDL</sequence>
<dbReference type="InterPro" id="IPR008906">
    <property type="entry name" value="HATC_C_dom"/>
</dbReference>
<proteinExistence type="predicted"/>
<keyword evidence="3" id="KW-1185">Reference proteome</keyword>
<dbReference type="EMBL" id="CP093345">
    <property type="protein sequence ID" value="WOG90847.1"/>
    <property type="molecule type" value="Genomic_DNA"/>
</dbReference>
<evidence type="ECO:0000259" key="1">
    <source>
        <dbReference type="Pfam" id="PF05699"/>
    </source>
</evidence>
<reference evidence="2" key="2">
    <citation type="submission" date="2022-03" db="EMBL/GenBank/DDBJ databases">
        <title>Draft title - Genomic analysis of global carrot germplasm unveils the trajectory of domestication and the origin of high carotenoid orange carrot.</title>
        <authorList>
            <person name="Iorizzo M."/>
            <person name="Ellison S."/>
            <person name="Senalik D."/>
            <person name="Macko-Podgorni A."/>
            <person name="Grzebelus D."/>
            <person name="Bostan H."/>
            <person name="Rolling W."/>
            <person name="Curaba J."/>
            <person name="Simon P."/>
        </authorList>
    </citation>
    <scope>NUCLEOTIDE SEQUENCE</scope>
    <source>
        <tissue evidence="2">Leaf</tissue>
    </source>
</reference>
<dbReference type="GO" id="GO:0046983">
    <property type="term" value="F:protein dimerization activity"/>
    <property type="evidence" value="ECO:0007669"/>
    <property type="project" value="InterPro"/>
</dbReference>
<protein>
    <recommendedName>
        <fullName evidence="1">HAT C-terminal dimerisation domain-containing protein</fullName>
    </recommendedName>
</protein>
<reference evidence="2" key="1">
    <citation type="journal article" date="2016" name="Nat. Genet.">
        <title>A high-quality carrot genome assembly provides new insights into carotenoid accumulation and asterid genome evolution.</title>
        <authorList>
            <person name="Iorizzo M."/>
            <person name="Ellison S."/>
            <person name="Senalik D."/>
            <person name="Zeng P."/>
            <person name="Satapoomin P."/>
            <person name="Huang J."/>
            <person name="Bowman M."/>
            <person name="Iovene M."/>
            <person name="Sanseverino W."/>
            <person name="Cavagnaro P."/>
            <person name="Yildiz M."/>
            <person name="Macko-Podgorni A."/>
            <person name="Moranska E."/>
            <person name="Grzebelus E."/>
            <person name="Grzebelus D."/>
            <person name="Ashrafi H."/>
            <person name="Zheng Z."/>
            <person name="Cheng S."/>
            <person name="Spooner D."/>
            <person name="Van Deynze A."/>
            <person name="Simon P."/>
        </authorList>
    </citation>
    <scope>NUCLEOTIDE SEQUENCE</scope>
    <source>
        <tissue evidence="2">Leaf</tissue>
    </source>
</reference>